<dbReference type="InterPro" id="IPR049445">
    <property type="entry name" value="TetR_SbtR-like_C"/>
</dbReference>
<gene>
    <name evidence="6" type="ORF">G5C60_10565</name>
</gene>
<dbReference type="SUPFAM" id="SSF46689">
    <property type="entry name" value="Homeodomain-like"/>
    <property type="match status" value="1"/>
</dbReference>
<name>A0A6G4V2G3_9ACTN</name>
<keyword evidence="2 4" id="KW-0238">DNA-binding</keyword>
<evidence type="ECO:0000256" key="2">
    <source>
        <dbReference type="ARBA" id="ARBA00023125"/>
    </source>
</evidence>
<dbReference type="InterPro" id="IPR009057">
    <property type="entry name" value="Homeodomain-like_sf"/>
</dbReference>
<reference evidence="6 7" key="1">
    <citation type="submission" date="2020-02" db="EMBL/GenBank/DDBJ databases">
        <title>Whole-genome analyses of novel actinobacteria.</title>
        <authorList>
            <person name="Sahin N."/>
            <person name="Gencbay T."/>
        </authorList>
    </citation>
    <scope>NUCLEOTIDE SEQUENCE [LARGE SCALE GENOMIC DNA]</scope>
    <source>
        <strain evidence="6 7">HC44</strain>
    </source>
</reference>
<keyword evidence="3" id="KW-0804">Transcription</keyword>
<organism evidence="6 7">
    <name type="scientific">Streptomyces scabichelini</name>
    <dbReference type="NCBI Taxonomy" id="2711217"/>
    <lineage>
        <taxon>Bacteria</taxon>
        <taxon>Bacillati</taxon>
        <taxon>Actinomycetota</taxon>
        <taxon>Actinomycetes</taxon>
        <taxon>Kitasatosporales</taxon>
        <taxon>Streptomycetaceae</taxon>
        <taxon>Streptomyces</taxon>
    </lineage>
</organism>
<dbReference type="InterPro" id="IPR050109">
    <property type="entry name" value="HTH-type_TetR-like_transc_reg"/>
</dbReference>
<evidence type="ECO:0000256" key="4">
    <source>
        <dbReference type="PROSITE-ProRule" id="PRU00335"/>
    </source>
</evidence>
<evidence type="ECO:0000256" key="3">
    <source>
        <dbReference type="ARBA" id="ARBA00023163"/>
    </source>
</evidence>
<dbReference type="GO" id="GO:0003700">
    <property type="term" value="F:DNA-binding transcription factor activity"/>
    <property type="evidence" value="ECO:0007669"/>
    <property type="project" value="TreeGrafter"/>
</dbReference>
<feature type="DNA-binding region" description="H-T-H motif" evidence="4">
    <location>
        <begin position="43"/>
        <end position="62"/>
    </location>
</feature>
<dbReference type="InterPro" id="IPR036271">
    <property type="entry name" value="Tet_transcr_reg_TetR-rel_C_sf"/>
</dbReference>
<dbReference type="EMBL" id="JAAKZY010000025">
    <property type="protein sequence ID" value="NGO08080.1"/>
    <property type="molecule type" value="Genomic_DNA"/>
</dbReference>
<evidence type="ECO:0000313" key="6">
    <source>
        <dbReference type="EMBL" id="NGO08080.1"/>
    </source>
</evidence>
<evidence type="ECO:0000256" key="1">
    <source>
        <dbReference type="ARBA" id="ARBA00023015"/>
    </source>
</evidence>
<dbReference type="RefSeq" id="WP_165257331.1">
    <property type="nucleotide sequence ID" value="NZ_JAAKZY010000025.1"/>
</dbReference>
<sequence length="217" mass="23313">MSTEEEAVAAPPARRMRADAVRTRKALLKAAAEVFAEHGAEGSIAQIAARAGIGKGTVFRHFPTKEDLFAAIISEEIDGLVTVGRQQAEQADADAALLQFMSAGVELYANNRALAEALRMVSDVRHPEIQAGQEQLIATAESLARRAQRDGSLRADLNGQDVMLLICGVYYTAAPLLAADPSAWRRYLRLTFDGMCATGTGPLPPALFHDSLLPTIR</sequence>
<keyword evidence="1" id="KW-0805">Transcription regulation</keyword>
<accession>A0A6G4V2G3</accession>
<dbReference type="PROSITE" id="PS50977">
    <property type="entry name" value="HTH_TETR_2"/>
    <property type="match status" value="1"/>
</dbReference>
<dbReference type="PANTHER" id="PTHR30055:SF234">
    <property type="entry name" value="HTH-TYPE TRANSCRIPTIONAL REGULATOR BETI"/>
    <property type="match status" value="1"/>
</dbReference>
<dbReference type="Proteomes" id="UP000472335">
    <property type="component" value="Unassembled WGS sequence"/>
</dbReference>
<proteinExistence type="predicted"/>
<evidence type="ECO:0000259" key="5">
    <source>
        <dbReference type="PROSITE" id="PS50977"/>
    </source>
</evidence>
<feature type="domain" description="HTH tetR-type" evidence="5">
    <location>
        <begin position="21"/>
        <end position="80"/>
    </location>
</feature>
<dbReference type="Pfam" id="PF21597">
    <property type="entry name" value="TetR_C_43"/>
    <property type="match status" value="1"/>
</dbReference>
<dbReference type="GO" id="GO:0000976">
    <property type="term" value="F:transcription cis-regulatory region binding"/>
    <property type="evidence" value="ECO:0007669"/>
    <property type="project" value="TreeGrafter"/>
</dbReference>
<dbReference type="PANTHER" id="PTHR30055">
    <property type="entry name" value="HTH-TYPE TRANSCRIPTIONAL REGULATOR RUTR"/>
    <property type="match status" value="1"/>
</dbReference>
<comment type="caution">
    <text evidence="6">The sequence shown here is derived from an EMBL/GenBank/DDBJ whole genome shotgun (WGS) entry which is preliminary data.</text>
</comment>
<dbReference type="PRINTS" id="PR00455">
    <property type="entry name" value="HTHTETR"/>
</dbReference>
<dbReference type="Pfam" id="PF00440">
    <property type="entry name" value="TetR_N"/>
    <property type="match status" value="1"/>
</dbReference>
<dbReference type="Gene3D" id="1.10.357.10">
    <property type="entry name" value="Tetracycline Repressor, domain 2"/>
    <property type="match status" value="1"/>
</dbReference>
<dbReference type="AlphaFoldDB" id="A0A6G4V2G3"/>
<keyword evidence="7" id="KW-1185">Reference proteome</keyword>
<protein>
    <submittedName>
        <fullName evidence="6">TetR/AcrR family transcriptional regulator</fullName>
    </submittedName>
</protein>
<dbReference type="InterPro" id="IPR001647">
    <property type="entry name" value="HTH_TetR"/>
</dbReference>
<dbReference type="SUPFAM" id="SSF48498">
    <property type="entry name" value="Tetracyclin repressor-like, C-terminal domain"/>
    <property type="match status" value="1"/>
</dbReference>
<evidence type="ECO:0000313" key="7">
    <source>
        <dbReference type="Proteomes" id="UP000472335"/>
    </source>
</evidence>